<evidence type="ECO:0000313" key="1">
    <source>
        <dbReference type="EMBL" id="PJJ55317.1"/>
    </source>
</evidence>
<dbReference type="AlphaFoldDB" id="A0A2M9BBJ7"/>
<gene>
    <name evidence="1" type="ORF">CLV54_3207</name>
</gene>
<reference evidence="1 2" key="1">
    <citation type="submission" date="2017-11" db="EMBL/GenBank/DDBJ databases">
        <title>Genomic Encyclopedia of Archaeal and Bacterial Type Strains, Phase II (KMG-II): From Individual Species to Whole Genera.</title>
        <authorList>
            <person name="Goeker M."/>
        </authorList>
    </citation>
    <scope>NUCLEOTIDE SEQUENCE [LARGE SCALE GENOMIC DNA]</scope>
    <source>
        <strain evidence="1 2">DSM 25625</strain>
    </source>
</reference>
<organism evidence="1 2">
    <name type="scientific">Compostimonas suwonensis</name>
    <dbReference type="NCBI Taxonomy" id="1048394"/>
    <lineage>
        <taxon>Bacteria</taxon>
        <taxon>Bacillati</taxon>
        <taxon>Actinomycetota</taxon>
        <taxon>Actinomycetes</taxon>
        <taxon>Micrococcales</taxon>
        <taxon>Microbacteriaceae</taxon>
        <taxon>Compostimonas</taxon>
    </lineage>
</organism>
<keyword evidence="2" id="KW-1185">Reference proteome</keyword>
<sequence>MVPTCEASFKTAGVPTVAPDDATNGFIVDLGQVPRRPGPWHWADVRWRDESTPMDDEFNVEYVFNHVKPLSQFLLNLFIRRSTNVRKFRVIGP</sequence>
<evidence type="ECO:0000313" key="2">
    <source>
        <dbReference type="Proteomes" id="UP000230161"/>
    </source>
</evidence>
<comment type="caution">
    <text evidence="1">The sequence shown here is derived from an EMBL/GenBank/DDBJ whole genome shotgun (WGS) entry which is preliminary data.</text>
</comment>
<dbReference type="EMBL" id="PGFB01000006">
    <property type="protein sequence ID" value="PJJ55317.1"/>
    <property type="molecule type" value="Genomic_DNA"/>
</dbReference>
<proteinExistence type="predicted"/>
<dbReference type="Proteomes" id="UP000230161">
    <property type="component" value="Unassembled WGS sequence"/>
</dbReference>
<protein>
    <submittedName>
        <fullName evidence="1">Uncharacterized protein</fullName>
    </submittedName>
</protein>
<name>A0A2M9BBJ7_9MICO</name>
<accession>A0A2M9BBJ7</accession>